<dbReference type="AlphaFoldDB" id="A0A9W7BDS7"/>
<evidence type="ECO:0000313" key="2">
    <source>
        <dbReference type="EMBL" id="GMH84804.1"/>
    </source>
</evidence>
<feature type="region of interest" description="Disordered" evidence="1">
    <location>
        <begin position="126"/>
        <end position="183"/>
    </location>
</feature>
<organism evidence="2 3">
    <name type="scientific">Triparma strigata</name>
    <dbReference type="NCBI Taxonomy" id="1606541"/>
    <lineage>
        <taxon>Eukaryota</taxon>
        <taxon>Sar</taxon>
        <taxon>Stramenopiles</taxon>
        <taxon>Ochrophyta</taxon>
        <taxon>Bolidophyceae</taxon>
        <taxon>Parmales</taxon>
        <taxon>Triparmaceae</taxon>
        <taxon>Triparma</taxon>
    </lineage>
</organism>
<sequence>MKALDGEYDDCRVKVVCIELIESIRKLEKGERFHDKKGEDETNANAHSTNAHSTDSYADWVRNYARSEWGRKLISYIVDPGVEDCVKFHGVRALVNLVDEEEGGEVRKQLGRDWWLVEKVVDAMGGREGGRSGVEGKPFDEDDENDEDDEIAEDDEAEGDLDPDDVRNYTFPKPKDDGSPKMYPDVLPLIPFSEIQKDLRRILDGSSEPWNPKRAHEYMPSSYFSTFPSPSSPPFTWSSSSSMTSQISSLTSLYITSPSTLLSPSFLKSCSSPPTSLLPHALLYITSSIPTPLTPTITSTITQKTPYINLLLAYIKTGVLSGPYILPSFYDWEDVLEWRLHSAMTTSSSPWKKDEKDEGGKREGEKVWREDRAELLRVLAGEGGGYYGVIGKCAVGELKVNLEGGNYSCVRVLMEVVELCSREGGEEEVNEIFDCLGTVEGGGGIFDGIVKEWIENLEGGIFEEEKEEEQADVKEDNVRFTPGVMVRRRSKISEIDFMSPAPLSLNISTSTPSPPPSGTPLPPKVPIEWRIGLSLACKLHGLTVPSIPQYVSPFQPKRFNDTVVSYPQDAARIRLECTFGCILVHVAANCPGSIPRVDVKLFEGGVKFGRVKAREVEGEQRHYVAFEGMKKGKVECKVDVYIDEMEEVKVGQVCKRFEVPFGCNLRPCSGTSWCSGGDSVSFRSFWEGMESRFRTEVVRVEGVDEAVDEIVKRGKVILDANANVDGEERMVEVVGWAFETPKRRRLLAVHTTAGPSSFLEVRAGKAETMDAFLGEGWAGNGNGSGSETVGAEFIKWLTASEWRPTEGSQPFVEEVGNMYDAFRASF</sequence>
<name>A0A9W7BDS7_9STRA</name>
<keyword evidence="3" id="KW-1185">Reference proteome</keyword>
<protein>
    <submittedName>
        <fullName evidence="2">Uncharacterized protein</fullName>
    </submittedName>
</protein>
<feature type="compositionally biased region" description="Acidic residues" evidence="1">
    <location>
        <begin position="140"/>
        <end position="163"/>
    </location>
</feature>
<reference evidence="3" key="1">
    <citation type="journal article" date="2023" name="Commun. Biol.">
        <title>Genome analysis of Parmales, the sister group of diatoms, reveals the evolutionary specialization of diatoms from phago-mixotrophs to photoautotrophs.</title>
        <authorList>
            <person name="Ban H."/>
            <person name="Sato S."/>
            <person name="Yoshikawa S."/>
            <person name="Yamada K."/>
            <person name="Nakamura Y."/>
            <person name="Ichinomiya M."/>
            <person name="Sato N."/>
            <person name="Blanc-Mathieu R."/>
            <person name="Endo H."/>
            <person name="Kuwata A."/>
            <person name="Ogata H."/>
        </authorList>
    </citation>
    <scope>NUCLEOTIDE SEQUENCE [LARGE SCALE GENOMIC DNA]</scope>
    <source>
        <strain evidence="3">NIES 3701</strain>
    </source>
</reference>
<feature type="region of interest" description="Disordered" evidence="1">
    <location>
        <begin position="32"/>
        <end position="51"/>
    </location>
</feature>
<dbReference type="EMBL" id="BRXY01000297">
    <property type="protein sequence ID" value="GMH84804.1"/>
    <property type="molecule type" value="Genomic_DNA"/>
</dbReference>
<evidence type="ECO:0000256" key="1">
    <source>
        <dbReference type="SAM" id="MobiDB-lite"/>
    </source>
</evidence>
<dbReference type="Proteomes" id="UP001165085">
    <property type="component" value="Unassembled WGS sequence"/>
</dbReference>
<gene>
    <name evidence="2" type="ORF">TrST_g234</name>
</gene>
<evidence type="ECO:0000313" key="3">
    <source>
        <dbReference type="Proteomes" id="UP001165085"/>
    </source>
</evidence>
<accession>A0A9W7BDS7</accession>
<comment type="caution">
    <text evidence="2">The sequence shown here is derived from an EMBL/GenBank/DDBJ whole genome shotgun (WGS) entry which is preliminary data.</text>
</comment>
<proteinExistence type="predicted"/>
<dbReference type="OrthoDB" id="10313224at2759"/>